<feature type="repeat" description="NHL" evidence="2">
    <location>
        <begin position="552"/>
        <end position="595"/>
    </location>
</feature>
<dbReference type="InterPro" id="IPR011042">
    <property type="entry name" value="6-blade_b-propeller_TolB-like"/>
</dbReference>
<dbReference type="InterPro" id="IPR036116">
    <property type="entry name" value="FN3_sf"/>
</dbReference>
<feature type="repeat" description="NHL" evidence="2">
    <location>
        <begin position="144"/>
        <end position="187"/>
    </location>
</feature>
<dbReference type="Pfam" id="PF01436">
    <property type="entry name" value="NHL"/>
    <property type="match status" value="12"/>
</dbReference>
<accession>A0ABT2U7E5</accession>
<feature type="repeat" description="NHL" evidence="2">
    <location>
        <begin position="297"/>
        <end position="340"/>
    </location>
</feature>
<dbReference type="Gene3D" id="2.40.10.500">
    <property type="match status" value="1"/>
</dbReference>
<feature type="repeat" description="NHL" evidence="2">
    <location>
        <begin position="603"/>
        <end position="646"/>
    </location>
</feature>
<comment type="caution">
    <text evidence="4">The sequence shown here is derived from an EMBL/GenBank/DDBJ whole genome shotgun (WGS) entry which is preliminary data.</text>
</comment>
<dbReference type="RefSeq" id="WP_262681986.1">
    <property type="nucleotide sequence ID" value="NZ_JAOQIO010000001.1"/>
</dbReference>
<sequence length="710" mass="74582">MNRGHANQFRGRLEVWIIAIFMATIALFVFPVQAADQWSQYAKIGPTSGNSLGAFSNPSGVAVDSSGNVYVADYNNHRIQKLTAATGVWSEWKSSSGESGNGLGEFYSPVGVAVDSGGNVYVADTSNHRIQKLNSSTGVWSEWKKSGGGSGGGLGEFNNPKGVAVDSSGNVYVADSWNNRIQKLDISTGVWSEWKKSGGGAGSGLGEFNRPSSVAIDSSGNIYVGDTNNHRIQKLNVSTSVWSEWKKSSGGSGSGLGEFNNPLHLAVDSSDNVYVADTSNHRIQKLNGSTGVWSEWKKSGGGSGSGPGEFNNPKGIAVDNSGNVYVADSGNERIQKLTVAAGLWSEWVYQGVIAGTDPGEFRYPSGVAVDSERNVYVADYDNNRIQKLNGSTGVWSEWKKSGGGLGSGLGEFESPTDVAVDSSGNVYVADRYNHRIQKLTVATGVWSEWKKSGGGKGSGPGEFEYPGGVAVDRSGNVYVADTNNHRIQKLTVATGIWSEWKKSGGGKGSSLGEFNYPSGLEVDSSGNVYVADTSNNRIQKLTVATGVWSEWKKSGGGKGSSLGEFNEPFSVAVDSNGDLYVADSENNRIQKLMVATGIWSEWKKSGGGYGSSLGEFEYPSGVAIDSRGNVYVADFSNNRIQILSESPPGAPTAVTAEVTNGQSQATVSFTSPVSNGNSPIIGYTVTSSPGGLTSSGTGSPLTVTGLTYGT</sequence>
<dbReference type="InterPro" id="IPR013783">
    <property type="entry name" value="Ig-like_fold"/>
</dbReference>
<feature type="repeat" description="NHL" evidence="2">
    <location>
        <begin position="355"/>
        <end position="391"/>
    </location>
</feature>
<dbReference type="PANTHER" id="PTHR24104">
    <property type="entry name" value="E3 UBIQUITIN-PROTEIN LIGASE NHLRC1-RELATED"/>
    <property type="match status" value="1"/>
</dbReference>
<feature type="repeat" description="NHL" evidence="2">
    <location>
        <begin position="501"/>
        <end position="544"/>
    </location>
</feature>
<feature type="non-terminal residue" evidence="4">
    <location>
        <position position="710"/>
    </location>
</feature>
<dbReference type="SUPFAM" id="SSF49265">
    <property type="entry name" value="Fibronectin type III"/>
    <property type="match status" value="1"/>
</dbReference>
<evidence type="ECO:0000256" key="2">
    <source>
        <dbReference type="PROSITE-ProRule" id="PRU00504"/>
    </source>
</evidence>
<evidence type="ECO:0000313" key="4">
    <source>
        <dbReference type="EMBL" id="MCU6790495.1"/>
    </source>
</evidence>
<feature type="repeat" description="NHL" evidence="2">
    <location>
        <begin position="93"/>
        <end position="136"/>
    </location>
</feature>
<feature type="repeat" description="NHL" evidence="2">
    <location>
        <begin position="195"/>
        <end position="238"/>
    </location>
</feature>
<dbReference type="SUPFAM" id="SSF50998">
    <property type="entry name" value="Quinoprotein alcohol dehydrogenase-like"/>
    <property type="match status" value="1"/>
</dbReference>
<feature type="repeat" description="NHL" evidence="2">
    <location>
        <begin position="246"/>
        <end position="289"/>
    </location>
</feature>
<dbReference type="Proteomes" id="UP001652445">
    <property type="component" value="Unassembled WGS sequence"/>
</dbReference>
<dbReference type="InterPro" id="IPR050952">
    <property type="entry name" value="TRIM-NHL_E3_ligases"/>
</dbReference>
<keyword evidence="5" id="KW-1185">Reference proteome</keyword>
<evidence type="ECO:0000313" key="5">
    <source>
        <dbReference type="Proteomes" id="UP001652445"/>
    </source>
</evidence>
<dbReference type="EMBL" id="JAOQIO010000001">
    <property type="protein sequence ID" value="MCU6790495.1"/>
    <property type="molecule type" value="Genomic_DNA"/>
</dbReference>
<dbReference type="CDD" id="cd05819">
    <property type="entry name" value="NHL"/>
    <property type="match status" value="1"/>
</dbReference>
<gene>
    <name evidence="4" type="ORF">OB236_00005</name>
</gene>
<evidence type="ECO:0000256" key="1">
    <source>
        <dbReference type="ARBA" id="ARBA00022737"/>
    </source>
</evidence>
<dbReference type="PROSITE" id="PS51125">
    <property type="entry name" value="NHL"/>
    <property type="match status" value="12"/>
</dbReference>
<keyword evidence="1" id="KW-0677">Repeat</keyword>
<dbReference type="InterPro" id="IPR011047">
    <property type="entry name" value="Quinoprotein_ADH-like_sf"/>
</dbReference>
<protein>
    <submittedName>
        <fullName evidence="4">NHL repeat-containing protein</fullName>
    </submittedName>
</protein>
<dbReference type="SUPFAM" id="SSF63829">
    <property type="entry name" value="Calcium-dependent phosphotriesterase"/>
    <property type="match status" value="2"/>
</dbReference>
<dbReference type="InterPro" id="IPR003961">
    <property type="entry name" value="FN3_dom"/>
</dbReference>
<feature type="repeat" description="NHL" evidence="2">
    <location>
        <begin position="399"/>
        <end position="442"/>
    </location>
</feature>
<dbReference type="Gene3D" id="2.60.40.10">
    <property type="entry name" value="Immunoglobulins"/>
    <property type="match status" value="1"/>
</dbReference>
<evidence type="ECO:0000259" key="3">
    <source>
        <dbReference type="PROSITE" id="PS50853"/>
    </source>
</evidence>
<organism evidence="4 5">
    <name type="scientific">Paenibacillus baimaensis</name>
    <dbReference type="NCBI Taxonomy" id="2982185"/>
    <lineage>
        <taxon>Bacteria</taxon>
        <taxon>Bacillati</taxon>
        <taxon>Bacillota</taxon>
        <taxon>Bacilli</taxon>
        <taxon>Bacillales</taxon>
        <taxon>Paenibacillaceae</taxon>
        <taxon>Paenibacillus</taxon>
    </lineage>
</organism>
<reference evidence="4 5" key="1">
    <citation type="submission" date="2022-09" db="EMBL/GenBank/DDBJ databases">
        <authorList>
            <person name="Han X.L."/>
            <person name="Wang Q."/>
            <person name="Lu T."/>
        </authorList>
    </citation>
    <scope>NUCLEOTIDE SEQUENCE [LARGE SCALE GENOMIC DNA]</scope>
    <source>
        <strain evidence="4 5">WQ 127069</strain>
    </source>
</reference>
<feature type="repeat" description="NHL" evidence="2">
    <location>
        <begin position="49"/>
        <end position="85"/>
    </location>
</feature>
<dbReference type="InterPro" id="IPR001258">
    <property type="entry name" value="NHL_repeat"/>
</dbReference>
<proteinExistence type="predicted"/>
<dbReference type="PANTHER" id="PTHR24104:SF25">
    <property type="entry name" value="PROTEIN LIN-41"/>
    <property type="match status" value="1"/>
</dbReference>
<feature type="repeat" description="NHL" evidence="2">
    <location>
        <begin position="450"/>
        <end position="493"/>
    </location>
</feature>
<dbReference type="PROSITE" id="PS50853">
    <property type="entry name" value="FN3"/>
    <property type="match status" value="1"/>
</dbReference>
<dbReference type="Gene3D" id="2.120.10.30">
    <property type="entry name" value="TolB, C-terminal domain"/>
    <property type="match status" value="8"/>
</dbReference>
<name>A0ABT2U7E5_9BACL</name>
<feature type="domain" description="Fibronectin type-III" evidence="3">
    <location>
        <begin position="650"/>
        <end position="710"/>
    </location>
</feature>